<keyword evidence="1" id="KW-0472">Membrane</keyword>
<dbReference type="Gene3D" id="2.170.130.10">
    <property type="entry name" value="TonB-dependent receptor, plug domain"/>
    <property type="match status" value="1"/>
</dbReference>
<comment type="subcellular location">
    <subcellularLocation>
        <location evidence="1">Cell outer membrane</location>
        <topology evidence="1">Multi-pass membrane protein</topology>
    </subcellularLocation>
</comment>
<keyword evidence="1" id="KW-0998">Cell outer membrane</keyword>
<dbReference type="InterPro" id="IPR023996">
    <property type="entry name" value="TonB-dep_OMP_SusC/RagA"/>
</dbReference>
<dbReference type="InterPro" id="IPR037066">
    <property type="entry name" value="Plug_dom_sf"/>
</dbReference>
<evidence type="ECO:0000256" key="1">
    <source>
        <dbReference type="PROSITE-ProRule" id="PRU01360"/>
    </source>
</evidence>
<dbReference type="SUPFAM" id="SSF56935">
    <property type="entry name" value="Porins"/>
    <property type="match status" value="1"/>
</dbReference>
<evidence type="ECO:0000313" key="3">
    <source>
        <dbReference type="EMBL" id="SQA78391.1"/>
    </source>
</evidence>
<keyword evidence="1" id="KW-0812">Transmembrane</keyword>
<dbReference type="PROSITE" id="PS51257">
    <property type="entry name" value="PROKAR_LIPOPROTEIN"/>
    <property type="match status" value="1"/>
</dbReference>
<dbReference type="NCBIfam" id="TIGR04057">
    <property type="entry name" value="SusC_RagA_signa"/>
    <property type="match status" value="1"/>
</dbReference>
<gene>
    <name evidence="3" type="ORF">NCTC11546_01622</name>
</gene>
<dbReference type="Pfam" id="PF07715">
    <property type="entry name" value="Plug"/>
    <property type="match status" value="1"/>
</dbReference>
<name>A0A2X2RPK0_CAPOC</name>
<comment type="similarity">
    <text evidence="1">Belongs to the TonB-dependent receptor family.</text>
</comment>
<proteinExistence type="inferred from homology"/>
<protein>
    <submittedName>
        <fullName evidence="3">Outer membrane cobalamin receptor protein</fullName>
    </submittedName>
</protein>
<dbReference type="NCBIfam" id="TIGR04056">
    <property type="entry name" value="OMP_RagA_SusC"/>
    <property type="match status" value="1"/>
</dbReference>
<dbReference type="GO" id="GO:0009279">
    <property type="term" value="C:cell outer membrane"/>
    <property type="evidence" value="ECO:0007669"/>
    <property type="project" value="UniProtKB-SubCell"/>
</dbReference>
<sequence>MKEKYLTFVMFVLGCFLTTLMAQTISVKGKVTDDKKTPLPGVSVVVKGSTHGTSTDFDGNYQIQAKAGDVLEFSFVGFTTQTKKVVGGGNSYTVNVQLKEDTQQLSEVVVVGFATQKKENLTGAVTSVDSKALENRPVNNVTQALQGNVSGLNFSVGNGGGQLDSNLSFNIRGTGTIGSGSSGSPLVLIDGMEGDMNTLNPNDIESISVLKDAASASIYGSRAAFGVILVTTKSGKDGRMTMNYNTNYRLASPVGLPEMLDSEDFANYFNEAQKNNGGAPVFEDRIIQNIKAYKAGKLKDATDWNPTKDGNGAWNDYKQSWANVDWFKEFYRASTPSQEHNFTARGGTEKIQYYVSLGWLDAEGLSRYNTDKMSRYSAQGKISAQILPYLKLNYNSRFSRRDFSRSSYLGGLFFHNIARRWPTLPLKDPNGHYMNGNEIAQLNEGRDKTQRDELTQQLALVFNPIKGWVTNVELNYRTSTIFNNWYYLPIYKYGLHGEPIPISRDGEAPAGHSKISEWAARYNFFNTNIYSSYTKEIKKHTVTALAGFQSELFKSRQFSASRDEIYSKNSLSLNTTGGKNDDVSGDYQHWATAGFFGRLNYNYDSKYLLEVNVRYDGTSRFLRDQRWNLFTSASVGWNIAKEGFWKHFGKFGEAVSEFKFRGSYGELGNQNTDSWYPFYQTMNIGANNGSWLLNGDKTNTAKMPGLVASTLTWEKVASWNVGFDLTALKNRLKFTFELFSRKTYNMVGPAPQLPPVLGTAPARINNTDMVSNGFEIVTSWKDKIGEDFSYGISANLTDSRQKITKYPNKNKSLGTFYEGQYLGEIWGYQTRGIAKTDAEMTEWLKTHDQSALGNNWAAGDIMYEDLNGDGKINSGANTLDDPGDRKVIGNTTPRYNFGVQVELKYKNVDFSMFWQGTGKRDLIFNDSPYFRGANQNVWQSAGFKEHLDYFRPEGTNSPFGSNVNAYYPRPTMDGGGKNFASQTRWVQNAAYVRLKNIQLGYTFPTDIMKTIGIDNLRIYISADNVFTFTKLSKIFDPEANGGSWGQGKLYPLSRVISTGLSLTF</sequence>
<dbReference type="InterPro" id="IPR023997">
    <property type="entry name" value="TonB-dep_OMP_SusC/RagA_CS"/>
</dbReference>
<reference evidence="3 4" key="1">
    <citation type="submission" date="2018-06" db="EMBL/GenBank/DDBJ databases">
        <authorList>
            <consortium name="Pathogen Informatics"/>
            <person name="Doyle S."/>
        </authorList>
    </citation>
    <scope>NUCLEOTIDE SEQUENCE [LARGE SCALE GENOMIC DNA]</scope>
    <source>
        <strain evidence="3 4">NCTC11546</strain>
    </source>
</reference>
<evidence type="ECO:0000259" key="2">
    <source>
        <dbReference type="Pfam" id="PF07715"/>
    </source>
</evidence>
<dbReference type="InterPro" id="IPR008969">
    <property type="entry name" value="CarboxyPept-like_regulatory"/>
</dbReference>
<dbReference type="InterPro" id="IPR012910">
    <property type="entry name" value="Plug_dom"/>
</dbReference>
<dbReference type="SUPFAM" id="SSF49464">
    <property type="entry name" value="Carboxypeptidase regulatory domain-like"/>
    <property type="match status" value="1"/>
</dbReference>
<dbReference type="Proteomes" id="UP000249891">
    <property type="component" value="Unassembled WGS sequence"/>
</dbReference>
<accession>A0A2X2RPK0</accession>
<keyword evidence="1" id="KW-1134">Transmembrane beta strand</keyword>
<dbReference type="Pfam" id="PF13715">
    <property type="entry name" value="CarbopepD_reg_2"/>
    <property type="match status" value="1"/>
</dbReference>
<dbReference type="RefSeq" id="WP_128091563.1">
    <property type="nucleotide sequence ID" value="NZ_UARG01000017.1"/>
</dbReference>
<dbReference type="InterPro" id="IPR039426">
    <property type="entry name" value="TonB-dep_rcpt-like"/>
</dbReference>
<dbReference type="Gene3D" id="2.60.40.1120">
    <property type="entry name" value="Carboxypeptidase-like, regulatory domain"/>
    <property type="match status" value="1"/>
</dbReference>
<evidence type="ECO:0000313" key="4">
    <source>
        <dbReference type="Proteomes" id="UP000249891"/>
    </source>
</evidence>
<feature type="domain" description="TonB-dependent receptor plug" evidence="2">
    <location>
        <begin position="118"/>
        <end position="227"/>
    </location>
</feature>
<dbReference type="EMBL" id="UARG01000017">
    <property type="protein sequence ID" value="SQA78391.1"/>
    <property type="molecule type" value="Genomic_DNA"/>
</dbReference>
<keyword evidence="1" id="KW-0813">Transport</keyword>
<organism evidence="3 4">
    <name type="scientific">Capnocytophaga ochracea</name>
    <dbReference type="NCBI Taxonomy" id="1018"/>
    <lineage>
        <taxon>Bacteria</taxon>
        <taxon>Pseudomonadati</taxon>
        <taxon>Bacteroidota</taxon>
        <taxon>Flavobacteriia</taxon>
        <taxon>Flavobacteriales</taxon>
        <taxon>Flavobacteriaceae</taxon>
        <taxon>Capnocytophaga</taxon>
    </lineage>
</organism>
<keyword evidence="3" id="KW-0675">Receptor</keyword>
<dbReference type="PROSITE" id="PS52016">
    <property type="entry name" value="TONB_DEPENDENT_REC_3"/>
    <property type="match status" value="1"/>
</dbReference>
<dbReference type="AlphaFoldDB" id="A0A2X2RPK0"/>